<keyword evidence="8" id="KW-1185">Reference proteome</keyword>
<organism evidence="7 8">
    <name type="scientific">Paractinoplanes durhamensis</name>
    <dbReference type="NCBI Taxonomy" id="113563"/>
    <lineage>
        <taxon>Bacteria</taxon>
        <taxon>Bacillati</taxon>
        <taxon>Actinomycetota</taxon>
        <taxon>Actinomycetes</taxon>
        <taxon>Micromonosporales</taxon>
        <taxon>Micromonosporaceae</taxon>
        <taxon>Paractinoplanes</taxon>
    </lineage>
</organism>
<dbReference type="PANTHER" id="PTHR30068:SF4">
    <property type="entry name" value="URONATE ISOMERASE"/>
    <property type="match status" value="1"/>
</dbReference>
<comment type="catalytic activity">
    <reaction evidence="1">
        <text>D-glucuronate = D-fructuronate</text>
        <dbReference type="Rhea" id="RHEA:13049"/>
        <dbReference type="ChEBI" id="CHEBI:58720"/>
        <dbReference type="ChEBI" id="CHEBI:59863"/>
        <dbReference type="EC" id="5.3.1.12"/>
    </reaction>
</comment>
<dbReference type="PANTHER" id="PTHR30068">
    <property type="entry name" value="URONATE ISOMERASE"/>
    <property type="match status" value="1"/>
</dbReference>
<evidence type="ECO:0000313" key="7">
    <source>
        <dbReference type="EMBL" id="GIE00277.1"/>
    </source>
</evidence>
<evidence type="ECO:0000256" key="4">
    <source>
        <dbReference type="ARBA" id="ARBA00012546"/>
    </source>
</evidence>
<keyword evidence="6" id="KW-0413">Isomerase</keyword>
<comment type="pathway">
    <text evidence="2">Carbohydrate metabolism; pentose and glucuronate interconversion.</text>
</comment>
<evidence type="ECO:0000256" key="2">
    <source>
        <dbReference type="ARBA" id="ARBA00004892"/>
    </source>
</evidence>
<comment type="caution">
    <text evidence="7">The sequence shown here is derived from an EMBL/GenBank/DDBJ whole genome shotgun (WGS) entry which is preliminary data.</text>
</comment>
<evidence type="ECO:0000256" key="6">
    <source>
        <dbReference type="ARBA" id="ARBA00023235"/>
    </source>
</evidence>
<dbReference type="InterPro" id="IPR003766">
    <property type="entry name" value="Uronate_isomerase"/>
</dbReference>
<dbReference type="Gene3D" id="1.10.2020.10">
    <property type="entry name" value="uronate isomerase, domain 2, chain A"/>
    <property type="match status" value="1"/>
</dbReference>
<dbReference type="InterPro" id="IPR032466">
    <property type="entry name" value="Metal_Hydrolase"/>
</dbReference>
<dbReference type="Proteomes" id="UP000637628">
    <property type="component" value="Unassembled WGS sequence"/>
</dbReference>
<protein>
    <recommendedName>
        <fullName evidence="5">Uronate isomerase</fullName>
        <ecNumber evidence="4">5.3.1.12</ecNumber>
    </recommendedName>
</protein>
<name>A0ABQ3YRX1_9ACTN</name>
<dbReference type="SUPFAM" id="SSF51556">
    <property type="entry name" value="Metallo-dependent hydrolases"/>
    <property type="match status" value="1"/>
</dbReference>
<dbReference type="Pfam" id="PF02614">
    <property type="entry name" value="UxaC"/>
    <property type="match status" value="1"/>
</dbReference>
<comment type="similarity">
    <text evidence="3">Belongs to the metallo-dependent hydrolases superfamily. Uronate isomerase family.</text>
</comment>
<accession>A0ABQ3YRX1</accession>
<evidence type="ECO:0000256" key="3">
    <source>
        <dbReference type="ARBA" id="ARBA00008397"/>
    </source>
</evidence>
<evidence type="ECO:0000256" key="5">
    <source>
        <dbReference type="ARBA" id="ARBA00020555"/>
    </source>
</evidence>
<gene>
    <name evidence="7" type="ORF">Adu01nite_16270</name>
</gene>
<proteinExistence type="inferred from homology"/>
<evidence type="ECO:0000256" key="1">
    <source>
        <dbReference type="ARBA" id="ARBA00001165"/>
    </source>
</evidence>
<evidence type="ECO:0000313" key="8">
    <source>
        <dbReference type="Proteomes" id="UP000637628"/>
    </source>
</evidence>
<dbReference type="RefSeq" id="WP_203725904.1">
    <property type="nucleotide sequence ID" value="NZ_BAAATX010000002.1"/>
</dbReference>
<reference evidence="7 8" key="1">
    <citation type="submission" date="2021-01" db="EMBL/GenBank/DDBJ databases">
        <title>Whole genome shotgun sequence of Actinoplanes durhamensis NBRC 14914.</title>
        <authorList>
            <person name="Komaki H."/>
            <person name="Tamura T."/>
        </authorList>
    </citation>
    <scope>NUCLEOTIDE SEQUENCE [LARGE SCALE GENOMIC DNA]</scope>
    <source>
        <strain evidence="7 8">NBRC 14914</strain>
    </source>
</reference>
<dbReference type="EC" id="5.3.1.12" evidence="4"/>
<dbReference type="EMBL" id="BOML01000013">
    <property type="protein sequence ID" value="GIE00277.1"/>
    <property type="molecule type" value="Genomic_DNA"/>
</dbReference>
<sequence length="179" mass="19779">MTLSPDRLLPADPQVRAIARRLYAATATAPIISPHGHVPARWLADDVPFGDPASLLISPDHYVFRMLHAQGVPLEQLGVGGHPLDAAGSRRAWRLFCEQWPAFRGTPVRFWMRSVLAEVFGVAERPSADTADAIYDQVADALTRPEFRPRALMDRFRITFLATTDDPADDLNPASRATP</sequence>